<dbReference type="AlphaFoldDB" id="A0A9J6ZE08"/>
<dbReference type="Proteomes" id="UP001056756">
    <property type="component" value="Chromosome"/>
</dbReference>
<keyword evidence="5" id="KW-0411">Iron-sulfur</keyword>
<dbReference type="GO" id="GO:0009055">
    <property type="term" value="F:electron transfer activity"/>
    <property type="evidence" value="ECO:0007669"/>
    <property type="project" value="TreeGrafter"/>
</dbReference>
<proteinExistence type="inferred from homology"/>
<dbReference type="GO" id="GO:0046872">
    <property type="term" value="F:metal ion binding"/>
    <property type="evidence" value="ECO:0007669"/>
    <property type="project" value="UniProtKB-KW"/>
</dbReference>
<dbReference type="PANTHER" id="PTHR23426:SF65">
    <property type="entry name" value="FERREDOXIN-2, MITOCHONDRIAL"/>
    <property type="match status" value="1"/>
</dbReference>
<name>A0A9J6ZE08_9BACL</name>
<feature type="domain" description="2Fe-2S ferredoxin-type" evidence="7">
    <location>
        <begin position="1"/>
        <end position="98"/>
    </location>
</feature>
<organism evidence="8 9">
    <name type="scientific">Candidatus Pristimantibacillus lignocellulolyticus</name>
    <dbReference type="NCBI Taxonomy" id="2994561"/>
    <lineage>
        <taxon>Bacteria</taxon>
        <taxon>Bacillati</taxon>
        <taxon>Bacillota</taxon>
        <taxon>Bacilli</taxon>
        <taxon>Bacillales</taxon>
        <taxon>Paenibacillaceae</taxon>
        <taxon>Candidatus Pristimantibacillus</taxon>
    </lineage>
</organism>
<evidence type="ECO:0000256" key="1">
    <source>
        <dbReference type="ARBA" id="ARBA00010914"/>
    </source>
</evidence>
<evidence type="ECO:0000259" key="7">
    <source>
        <dbReference type="PROSITE" id="PS51085"/>
    </source>
</evidence>
<accession>A0A9J6ZE08</accession>
<evidence type="ECO:0000256" key="2">
    <source>
        <dbReference type="ARBA" id="ARBA00022714"/>
    </source>
</evidence>
<keyword evidence="2" id="KW-0001">2Fe-2S</keyword>
<dbReference type="InterPro" id="IPR001055">
    <property type="entry name" value="Adrenodoxin-like"/>
</dbReference>
<dbReference type="EMBL" id="CP097899">
    <property type="protein sequence ID" value="URN94136.1"/>
    <property type="molecule type" value="Genomic_DNA"/>
</dbReference>
<keyword evidence="4" id="KW-0408">Iron</keyword>
<dbReference type="GO" id="GO:0140647">
    <property type="term" value="P:P450-containing electron transport chain"/>
    <property type="evidence" value="ECO:0007669"/>
    <property type="project" value="InterPro"/>
</dbReference>
<dbReference type="InterPro" id="IPR001041">
    <property type="entry name" value="2Fe-2S_ferredoxin-type"/>
</dbReference>
<keyword evidence="3" id="KW-0479">Metal-binding</keyword>
<dbReference type="Gene3D" id="3.10.20.30">
    <property type="match status" value="1"/>
</dbReference>
<dbReference type="CDD" id="cd00207">
    <property type="entry name" value="fer2"/>
    <property type="match status" value="1"/>
</dbReference>
<evidence type="ECO:0000256" key="5">
    <source>
        <dbReference type="ARBA" id="ARBA00023014"/>
    </source>
</evidence>
<dbReference type="Pfam" id="PF00111">
    <property type="entry name" value="Fer2"/>
    <property type="match status" value="1"/>
</dbReference>
<evidence type="ECO:0000256" key="6">
    <source>
        <dbReference type="ARBA" id="ARBA00034078"/>
    </source>
</evidence>
<dbReference type="PANTHER" id="PTHR23426">
    <property type="entry name" value="FERREDOXIN/ADRENODOXIN"/>
    <property type="match status" value="1"/>
</dbReference>
<evidence type="ECO:0000256" key="4">
    <source>
        <dbReference type="ARBA" id="ARBA00023004"/>
    </source>
</evidence>
<evidence type="ECO:0000256" key="3">
    <source>
        <dbReference type="ARBA" id="ARBA00022723"/>
    </source>
</evidence>
<dbReference type="InterPro" id="IPR012675">
    <property type="entry name" value="Beta-grasp_dom_sf"/>
</dbReference>
<evidence type="ECO:0000313" key="9">
    <source>
        <dbReference type="Proteomes" id="UP001056756"/>
    </source>
</evidence>
<dbReference type="KEGG" id="plig:NAG76_20290"/>
<dbReference type="InterPro" id="IPR036010">
    <property type="entry name" value="2Fe-2S_ferredoxin-like_sf"/>
</dbReference>
<dbReference type="GO" id="GO:0051537">
    <property type="term" value="F:2 iron, 2 sulfur cluster binding"/>
    <property type="evidence" value="ECO:0007669"/>
    <property type="project" value="UniProtKB-KW"/>
</dbReference>
<reference evidence="8" key="1">
    <citation type="submission" date="2022-05" db="EMBL/GenBank/DDBJ databases">
        <title>Novel bacterial taxa in a minimal lignocellulolytic consortium and its capacity to transform plastics disclosed by genome-resolved metagenomics.</title>
        <authorList>
            <person name="Rodriguez C.A.D."/>
            <person name="Diaz-Garcia L."/>
            <person name="Herrera K."/>
            <person name="Tarazona N.A."/>
            <person name="Sproer C."/>
            <person name="Overmann J."/>
            <person name="Jimenez D.J."/>
        </authorList>
    </citation>
    <scope>NUCLEOTIDE SEQUENCE</scope>
    <source>
        <strain evidence="8">MAG5</strain>
    </source>
</reference>
<comment type="similarity">
    <text evidence="1">Belongs to the adrenodoxin/putidaredoxin family.</text>
</comment>
<sequence length="99" mass="11228">MELELRGRTITSTVEAEDGLTILDHAIKHKVDWSYSCTRGTCARCRCLIVEGADLLDEITDEEWDRLEPEEFEQGYRLGCQAVITGTEGKIVAINKTYF</sequence>
<dbReference type="SUPFAM" id="SSF54292">
    <property type="entry name" value="2Fe-2S ferredoxin-like"/>
    <property type="match status" value="1"/>
</dbReference>
<evidence type="ECO:0000313" key="8">
    <source>
        <dbReference type="EMBL" id="URN94136.1"/>
    </source>
</evidence>
<dbReference type="PROSITE" id="PS51085">
    <property type="entry name" value="2FE2S_FER_2"/>
    <property type="match status" value="1"/>
</dbReference>
<gene>
    <name evidence="8" type="ORF">NAG76_20290</name>
</gene>
<comment type="cofactor">
    <cofactor evidence="6">
        <name>[2Fe-2S] cluster</name>
        <dbReference type="ChEBI" id="CHEBI:190135"/>
    </cofactor>
</comment>
<protein>
    <submittedName>
        <fullName evidence="8">(2Fe-2S)-binding protein</fullName>
    </submittedName>
</protein>